<reference evidence="1" key="1">
    <citation type="submission" date="2021-02" db="EMBL/GenBank/DDBJ databases">
        <title>Infant gut strain persistence is associated with maternal origin, phylogeny, and functional potential including surface adhesion and iron acquisition.</title>
        <authorList>
            <person name="Lou Y.C."/>
        </authorList>
    </citation>
    <scope>NUCLEOTIDE SEQUENCE</scope>
    <source>
        <strain evidence="1">L3_108_031G1_dasL3_108_031G1_concoct_20</strain>
    </source>
</reference>
<gene>
    <name evidence="1" type="ORF">KHZ90_09315</name>
</gene>
<protein>
    <submittedName>
        <fullName evidence="1">Uncharacterized protein</fullName>
    </submittedName>
</protein>
<dbReference type="EMBL" id="JAGZMU010000007">
    <property type="protein sequence ID" value="MBS4893956.1"/>
    <property type="molecule type" value="Genomic_DNA"/>
</dbReference>
<dbReference type="RefSeq" id="WP_024064552.1">
    <property type="nucleotide sequence ID" value="NZ_CATYUD010000009.1"/>
</dbReference>
<dbReference type="AlphaFoldDB" id="A0A134BUA9"/>
<organism evidence="1 2">
    <name type="scientific">Veillonella parvula</name>
    <name type="common">Staphylococcus parvulus</name>
    <dbReference type="NCBI Taxonomy" id="29466"/>
    <lineage>
        <taxon>Bacteria</taxon>
        <taxon>Bacillati</taxon>
        <taxon>Bacillota</taxon>
        <taxon>Negativicutes</taxon>
        <taxon>Veillonellales</taxon>
        <taxon>Veillonellaceae</taxon>
        <taxon>Veillonella</taxon>
    </lineage>
</organism>
<name>A0A134BUA9_VEIPA</name>
<evidence type="ECO:0000313" key="1">
    <source>
        <dbReference type="EMBL" id="MBS4893956.1"/>
    </source>
</evidence>
<accession>A0A134BUA9</accession>
<sequence>MYRCIANLEIDLDGLGEFYGEIGEYEILNMYQIISAWLQDDLDGPNPENTVFGVSEYALNWMSVLPGDISYRNLFDMGSCKVGNRYESIDYLYAKFLQTLENSKQLEPEYESLCLNHINVMSQYIEITLTCSQNIDFILFIKHWLRNCSTYKHPIYYRIKDAFYITL</sequence>
<comment type="caution">
    <text evidence="1">The sequence shown here is derived from an EMBL/GenBank/DDBJ whole genome shotgun (WGS) entry which is preliminary data.</text>
</comment>
<dbReference type="Proteomes" id="UP000778864">
    <property type="component" value="Unassembled WGS sequence"/>
</dbReference>
<evidence type="ECO:0000313" key="2">
    <source>
        <dbReference type="Proteomes" id="UP000778864"/>
    </source>
</evidence>
<proteinExistence type="predicted"/>